<feature type="region of interest" description="Disordered" evidence="1">
    <location>
        <begin position="171"/>
        <end position="216"/>
    </location>
</feature>
<dbReference type="AlphaFoldDB" id="A0A0J8C899"/>
<name>A0A0J8C899_STRVR</name>
<reference evidence="2 3" key="1">
    <citation type="submission" date="2015-06" db="EMBL/GenBank/DDBJ databases">
        <authorList>
            <person name="Ju K.-S."/>
            <person name="Doroghazi J.R."/>
            <person name="Metcalf W.W."/>
        </authorList>
    </citation>
    <scope>NUCLEOTIDE SEQUENCE [LARGE SCALE GENOMIC DNA]</scope>
    <source>
        <strain evidence="2 3">NRRL 3414</strain>
    </source>
</reference>
<accession>A0A0J8C899</accession>
<organism evidence="2 3">
    <name type="scientific">Streptomyces viridochromogenes</name>
    <dbReference type="NCBI Taxonomy" id="1938"/>
    <lineage>
        <taxon>Bacteria</taxon>
        <taxon>Bacillati</taxon>
        <taxon>Actinomycetota</taxon>
        <taxon>Actinomycetes</taxon>
        <taxon>Kitasatosporales</taxon>
        <taxon>Streptomycetaceae</taxon>
        <taxon>Streptomyces</taxon>
    </lineage>
</organism>
<evidence type="ECO:0000313" key="2">
    <source>
        <dbReference type="EMBL" id="KMS74095.1"/>
    </source>
</evidence>
<dbReference type="PATRIC" id="fig|1938.3.peg.9834"/>
<proteinExistence type="predicted"/>
<sequence>MSPTARTPAEVHRERLHQLAVFLRESEQILADWDAYSEDHSDLDGWPLDDVAYGLRAAQRDADTWRSFNRVRSFAKDLLATAEVQVQQLNAAHLQPRWPWQLATLDYALKQLDALQQDWLEARDALPPSARPGSPAYDDALAERNAEAWSSLDDWASHGKAVLEIQATAQDLPPRSPALTTTVNANPCPPRPRRAVTPHRCTGDRASQPRALRLHS</sequence>
<comment type="caution">
    <text evidence="2">The sequence shown here is derived from an EMBL/GenBank/DDBJ whole genome shotgun (WGS) entry which is preliminary data.</text>
</comment>
<protein>
    <submittedName>
        <fullName evidence="2">Uncharacterized protein</fullName>
    </submittedName>
</protein>
<dbReference type="Proteomes" id="UP000037432">
    <property type="component" value="Unassembled WGS sequence"/>
</dbReference>
<evidence type="ECO:0000313" key="3">
    <source>
        <dbReference type="Proteomes" id="UP000037432"/>
    </source>
</evidence>
<dbReference type="RefSeq" id="WP_063776862.1">
    <property type="nucleotide sequence ID" value="NZ_LFNT01000015.1"/>
</dbReference>
<dbReference type="EMBL" id="LFNT01000015">
    <property type="protein sequence ID" value="KMS74095.1"/>
    <property type="molecule type" value="Genomic_DNA"/>
</dbReference>
<evidence type="ECO:0000256" key="1">
    <source>
        <dbReference type="SAM" id="MobiDB-lite"/>
    </source>
</evidence>
<gene>
    <name evidence="2" type="ORF">ACM01_15855</name>
</gene>